<dbReference type="InterPro" id="IPR013783">
    <property type="entry name" value="Ig-like_fold"/>
</dbReference>
<proteinExistence type="predicted"/>
<evidence type="ECO:0008006" key="2">
    <source>
        <dbReference type="Google" id="ProtNLM"/>
    </source>
</evidence>
<protein>
    <recommendedName>
        <fullName evidence="2">Thioredoxin domain-containing protein</fullName>
    </recommendedName>
</protein>
<evidence type="ECO:0000313" key="1">
    <source>
        <dbReference type="EMBL" id="SVD18079.1"/>
    </source>
</evidence>
<reference evidence="1" key="1">
    <citation type="submission" date="2018-05" db="EMBL/GenBank/DDBJ databases">
        <authorList>
            <person name="Lanie J.A."/>
            <person name="Ng W.-L."/>
            <person name="Kazmierczak K.M."/>
            <person name="Andrzejewski T.M."/>
            <person name="Davidsen T.M."/>
            <person name="Wayne K.J."/>
            <person name="Tettelin H."/>
            <person name="Glass J.I."/>
            <person name="Rusch D."/>
            <person name="Podicherti R."/>
            <person name="Tsui H.-C.T."/>
            <person name="Winkler M.E."/>
        </authorList>
    </citation>
    <scope>NUCLEOTIDE SEQUENCE</scope>
</reference>
<dbReference type="AlphaFoldDB" id="A0A382T7F1"/>
<dbReference type="EMBL" id="UINC01134496">
    <property type="protein sequence ID" value="SVD18079.1"/>
    <property type="molecule type" value="Genomic_DNA"/>
</dbReference>
<dbReference type="Gene3D" id="2.60.40.10">
    <property type="entry name" value="Immunoglobulins"/>
    <property type="match status" value="1"/>
</dbReference>
<dbReference type="InterPro" id="IPR036249">
    <property type="entry name" value="Thioredoxin-like_sf"/>
</dbReference>
<accession>A0A382T7F1</accession>
<gene>
    <name evidence="1" type="ORF">METZ01_LOCUS370933</name>
</gene>
<dbReference type="SUPFAM" id="SSF52833">
    <property type="entry name" value="Thioredoxin-like"/>
    <property type="match status" value="1"/>
</dbReference>
<sequence length="253" mass="28746">MQYIFILLFSSMLISQTIDQKDLSIEPLRSILESASRTNQKVFVEDFTATDWCPYCGTGSLAMSALLDDFPETLITIQWQVDSDTFNENDCQYESHGDCLDVRSDLYSIEGIPTEVFNGSYSVVGTDFQDLPEMYNVYDTVFQNITPDTTFYELIINGTKDSLNVDYAVKVTLEIDTDSINQNLHIFIVEDSISATWSYFNNPDTIAYARNVVRMWSTHTLAINGQDESQTFEGSFVIDDNAWNPDHIKITAI</sequence>
<organism evidence="1">
    <name type="scientific">marine metagenome</name>
    <dbReference type="NCBI Taxonomy" id="408172"/>
    <lineage>
        <taxon>unclassified sequences</taxon>
        <taxon>metagenomes</taxon>
        <taxon>ecological metagenomes</taxon>
    </lineage>
</organism>
<name>A0A382T7F1_9ZZZZ</name>
<dbReference type="NCBIfam" id="NF045500">
    <property type="entry name" value="Omp28_seleno"/>
    <property type="match status" value="1"/>
</dbReference>
<feature type="non-terminal residue" evidence="1">
    <location>
        <position position="253"/>
    </location>
</feature>